<protein>
    <submittedName>
        <fullName evidence="1">Uncharacterized protein</fullName>
    </submittedName>
</protein>
<accession>A0ABZ2MB88</accession>
<name>A0ABZ2MB88_9BACT</name>
<sequence length="94" mass="9712">MKKNIKALKDANYRREQGLDSAEHPAGNIDLGDSELNAVNGGGTPATAAIMASIRFCAAAGRGAGAALGSAASGCHKKAWNGAKKAWKRVKGWF</sequence>
<proteinExistence type="predicted"/>
<dbReference type="RefSeq" id="WP_394829378.1">
    <property type="nucleotide sequence ID" value="NZ_CP089984.1"/>
</dbReference>
<evidence type="ECO:0000313" key="2">
    <source>
        <dbReference type="Proteomes" id="UP001370348"/>
    </source>
</evidence>
<evidence type="ECO:0000313" key="1">
    <source>
        <dbReference type="EMBL" id="WXB19782.1"/>
    </source>
</evidence>
<dbReference type="EMBL" id="CP089984">
    <property type="protein sequence ID" value="WXB19782.1"/>
    <property type="molecule type" value="Genomic_DNA"/>
</dbReference>
<organism evidence="1 2">
    <name type="scientific">Pendulispora albinea</name>
    <dbReference type="NCBI Taxonomy" id="2741071"/>
    <lineage>
        <taxon>Bacteria</taxon>
        <taxon>Pseudomonadati</taxon>
        <taxon>Myxococcota</taxon>
        <taxon>Myxococcia</taxon>
        <taxon>Myxococcales</taxon>
        <taxon>Sorangiineae</taxon>
        <taxon>Pendulisporaceae</taxon>
        <taxon>Pendulispora</taxon>
    </lineage>
</organism>
<keyword evidence="2" id="KW-1185">Reference proteome</keyword>
<reference evidence="1 2" key="1">
    <citation type="submission" date="2021-12" db="EMBL/GenBank/DDBJ databases">
        <title>Discovery of the Pendulisporaceae a myxobacterial family with distinct sporulation behavior and unique specialized metabolism.</title>
        <authorList>
            <person name="Garcia R."/>
            <person name="Popoff A."/>
            <person name="Bader C.D."/>
            <person name="Loehr J."/>
            <person name="Walesch S."/>
            <person name="Walt C."/>
            <person name="Boldt J."/>
            <person name="Bunk B."/>
            <person name="Haeckl F.J.F.P.J."/>
            <person name="Gunesch A.P."/>
            <person name="Birkelbach J."/>
            <person name="Nuebel U."/>
            <person name="Pietschmann T."/>
            <person name="Bach T."/>
            <person name="Mueller R."/>
        </authorList>
    </citation>
    <scope>NUCLEOTIDE SEQUENCE [LARGE SCALE GENOMIC DNA]</scope>
    <source>
        <strain evidence="1 2">MSr11954</strain>
    </source>
</reference>
<dbReference type="Proteomes" id="UP001370348">
    <property type="component" value="Chromosome"/>
</dbReference>
<gene>
    <name evidence="1" type="ORF">LZC94_21475</name>
</gene>